<keyword evidence="2" id="KW-1185">Reference proteome</keyword>
<dbReference type="AlphaFoldDB" id="A0A8S0TAX3"/>
<gene>
    <name evidence="1" type="ORF">OLEA9_A045696</name>
</gene>
<proteinExistence type="predicted"/>
<evidence type="ECO:0000313" key="1">
    <source>
        <dbReference type="EMBL" id="CAA3001163.1"/>
    </source>
</evidence>
<protein>
    <submittedName>
        <fullName evidence="1">Uncharacterized protein</fullName>
    </submittedName>
</protein>
<name>A0A8S0TAX3_OLEEU</name>
<dbReference type="EMBL" id="CACTIH010005739">
    <property type="protein sequence ID" value="CAA3001163.1"/>
    <property type="molecule type" value="Genomic_DNA"/>
</dbReference>
<comment type="caution">
    <text evidence="1">The sequence shown here is derived from an EMBL/GenBank/DDBJ whole genome shotgun (WGS) entry which is preliminary data.</text>
</comment>
<reference evidence="1 2" key="1">
    <citation type="submission" date="2019-12" db="EMBL/GenBank/DDBJ databases">
        <authorList>
            <person name="Alioto T."/>
            <person name="Alioto T."/>
            <person name="Gomez Garrido J."/>
        </authorList>
    </citation>
    <scope>NUCLEOTIDE SEQUENCE [LARGE SCALE GENOMIC DNA]</scope>
</reference>
<dbReference type="Proteomes" id="UP000594638">
    <property type="component" value="Unassembled WGS sequence"/>
</dbReference>
<sequence length="88" mass="10189">MVKVESSITDEVIDAFKVRHAEAELRLGLLSTENEDLNKEVHLCKAGKVVVIMYLEHFHETVEYDGLDLYWKKVAYVEVLKMMAELHP</sequence>
<dbReference type="Gramene" id="OE9A045696T1">
    <property type="protein sequence ID" value="OE9A045696C1"/>
    <property type="gene ID" value="OE9A045696"/>
</dbReference>
<evidence type="ECO:0000313" key="2">
    <source>
        <dbReference type="Proteomes" id="UP000594638"/>
    </source>
</evidence>
<accession>A0A8S0TAX3</accession>
<organism evidence="1 2">
    <name type="scientific">Olea europaea subsp. europaea</name>
    <dbReference type="NCBI Taxonomy" id="158383"/>
    <lineage>
        <taxon>Eukaryota</taxon>
        <taxon>Viridiplantae</taxon>
        <taxon>Streptophyta</taxon>
        <taxon>Embryophyta</taxon>
        <taxon>Tracheophyta</taxon>
        <taxon>Spermatophyta</taxon>
        <taxon>Magnoliopsida</taxon>
        <taxon>eudicotyledons</taxon>
        <taxon>Gunneridae</taxon>
        <taxon>Pentapetalae</taxon>
        <taxon>asterids</taxon>
        <taxon>lamiids</taxon>
        <taxon>Lamiales</taxon>
        <taxon>Oleaceae</taxon>
        <taxon>Oleeae</taxon>
        <taxon>Olea</taxon>
    </lineage>
</organism>